<dbReference type="Pfam" id="PF07886">
    <property type="entry name" value="BA14K"/>
    <property type="match status" value="1"/>
</dbReference>
<comment type="function">
    <text evidence="6">Has immunoglobulin-binding and hemagglutination properties, and can bind to mannose. Essential for virulence. May be involved in LPS biosynthesis or polysaccharide transport.</text>
</comment>
<keyword evidence="9" id="KW-1185">Reference proteome</keyword>
<sequence length="140" mass="14734">MRKFVAVALGAATLASALPASADTVQSRPLPVVEGAYPSESYSQYYYRRGYYRHGYRPYGGYYRRDNGSAVAAGVAGLAAGALIAGAIASQAQAEPVPPPSPGTVSPSVAAYCARKYRSYDPASGTFLATNGMRYVCTYP</sequence>
<gene>
    <name evidence="8" type="ORF">MAE02_07220</name>
</gene>
<dbReference type="AlphaFoldDB" id="A0A512BM44"/>
<evidence type="ECO:0000256" key="4">
    <source>
        <dbReference type="ARBA" id="ARBA00022475"/>
    </source>
</evidence>
<evidence type="ECO:0000256" key="6">
    <source>
        <dbReference type="ARBA" id="ARBA00025321"/>
    </source>
</evidence>
<dbReference type="GO" id="GO:0016020">
    <property type="term" value="C:membrane"/>
    <property type="evidence" value="ECO:0007669"/>
    <property type="project" value="UniProtKB-SubCell"/>
</dbReference>
<evidence type="ECO:0000256" key="7">
    <source>
        <dbReference type="SAM" id="SignalP"/>
    </source>
</evidence>
<accession>A0A512BM44</accession>
<comment type="caution">
    <text evidence="8">The sequence shown here is derived from an EMBL/GenBank/DDBJ whole genome shotgun (WGS) entry which is preliminary data.</text>
</comment>
<dbReference type="OrthoDB" id="8256082at2"/>
<dbReference type="RefSeq" id="WP_114185087.1">
    <property type="nucleotide sequence ID" value="NZ_BJYU01000004.1"/>
</dbReference>
<evidence type="ECO:0000256" key="3">
    <source>
        <dbReference type="ARBA" id="ARBA00020552"/>
    </source>
</evidence>
<name>A0A512BM44_9HYPH</name>
<proteinExistence type="inferred from homology"/>
<comment type="similarity">
    <text evidence="2">Belongs to the BA14k family.</text>
</comment>
<keyword evidence="7" id="KW-0732">Signal</keyword>
<keyword evidence="5" id="KW-0430">Lectin</keyword>
<evidence type="ECO:0000313" key="8">
    <source>
        <dbReference type="EMBL" id="GEO13026.1"/>
    </source>
</evidence>
<dbReference type="InterPro" id="IPR012413">
    <property type="entry name" value="BA14K"/>
</dbReference>
<dbReference type="GO" id="GO:0030246">
    <property type="term" value="F:carbohydrate binding"/>
    <property type="evidence" value="ECO:0007669"/>
    <property type="project" value="UniProtKB-KW"/>
</dbReference>
<dbReference type="Proteomes" id="UP000321085">
    <property type="component" value="Unassembled WGS sequence"/>
</dbReference>
<evidence type="ECO:0000313" key="9">
    <source>
        <dbReference type="Proteomes" id="UP000321085"/>
    </source>
</evidence>
<dbReference type="EMBL" id="BJYU01000004">
    <property type="protein sequence ID" value="GEO13026.1"/>
    <property type="molecule type" value="Genomic_DNA"/>
</dbReference>
<evidence type="ECO:0000256" key="5">
    <source>
        <dbReference type="ARBA" id="ARBA00022734"/>
    </source>
</evidence>
<feature type="signal peptide" evidence="7">
    <location>
        <begin position="1"/>
        <end position="22"/>
    </location>
</feature>
<keyword evidence="4" id="KW-1003">Cell membrane</keyword>
<evidence type="ECO:0000256" key="1">
    <source>
        <dbReference type="ARBA" id="ARBA00004167"/>
    </source>
</evidence>
<protein>
    <recommendedName>
        <fullName evidence="3">Lectin-like protein BA14k</fullName>
    </recommendedName>
</protein>
<reference evidence="8 9" key="1">
    <citation type="submission" date="2019-07" db="EMBL/GenBank/DDBJ databases">
        <title>Whole genome shotgun sequence of Microvirga aerophila NBRC 106136.</title>
        <authorList>
            <person name="Hosoyama A."/>
            <person name="Uohara A."/>
            <person name="Ohji S."/>
            <person name="Ichikawa N."/>
        </authorList>
    </citation>
    <scope>NUCLEOTIDE SEQUENCE [LARGE SCALE GENOMIC DNA]</scope>
    <source>
        <strain evidence="8 9">NBRC 106136</strain>
    </source>
</reference>
<feature type="chain" id="PRO_5021927340" description="Lectin-like protein BA14k" evidence="7">
    <location>
        <begin position="23"/>
        <end position="140"/>
    </location>
</feature>
<keyword evidence="4" id="KW-0472">Membrane</keyword>
<comment type="subcellular location">
    <subcellularLocation>
        <location evidence="1">Membrane</location>
        <topology evidence="1">Single-pass membrane protein</topology>
    </subcellularLocation>
</comment>
<evidence type="ECO:0000256" key="2">
    <source>
        <dbReference type="ARBA" id="ARBA00010270"/>
    </source>
</evidence>
<organism evidence="8 9">
    <name type="scientific">Microvirga aerophila</name>
    <dbReference type="NCBI Taxonomy" id="670291"/>
    <lineage>
        <taxon>Bacteria</taxon>
        <taxon>Pseudomonadati</taxon>
        <taxon>Pseudomonadota</taxon>
        <taxon>Alphaproteobacteria</taxon>
        <taxon>Hyphomicrobiales</taxon>
        <taxon>Methylobacteriaceae</taxon>
        <taxon>Microvirga</taxon>
    </lineage>
</organism>